<dbReference type="InterPro" id="IPR036237">
    <property type="entry name" value="Xyl_isomerase-like_sf"/>
</dbReference>
<dbReference type="InterPro" id="IPR007801">
    <property type="entry name" value="MbnB/TglH/ChrH"/>
</dbReference>
<reference evidence="3" key="1">
    <citation type="journal article" date="2019" name="Int. J. Syst. Evol. Microbiol.">
        <title>The Global Catalogue of Microorganisms (GCM) 10K type strain sequencing project: providing services to taxonomists for standard genome sequencing and annotation.</title>
        <authorList>
            <consortium name="The Broad Institute Genomics Platform"/>
            <consortium name="The Broad Institute Genome Sequencing Center for Infectious Disease"/>
            <person name="Wu L."/>
            <person name="Ma J."/>
        </authorList>
    </citation>
    <scope>NUCLEOTIDE SEQUENCE [LARGE SCALE GENOMIC DNA]</scope>
    <source>
        <strain evidence="3">VKM B-3159</strain>
    </source>
</reference>
<dbReference type="PANTHER" id="PTHR42194:SF1">
    <property type="entry name" value="UPF0276 PROTEIN HI_1600"/>
    <property type="match status" value="1"/>
</dbReference>
<dbReference type="EMBL" id="JAVCAP010000036">
    <property type="protein sequence ID" value="MDP8568903.1"/>
    <property type="molecule type" value="Genomic_DNA"/>
</dbReference>
<dbReference type="SUPFAM" id="SSF51658">
    <property type="entry name" value="Xylose isomerase-like"/>
    <property type="match status" value="1"/>
</dbReference>
<dbReference type="PANTHER" id="PTHR42194">
    <property type="entry name" value="UPF0276 PROTEIN HI_1600"/>
    <property type="match status" value="1"/>
</dbReference>
<accession>A0ABT9JWD3</accession>
<comment type="caution">
    <text evidence="2">The sequence shown here is derived from an EMBL/GenBank/DDBJ whole genome shotgun (WGS) entry which is preliminary data.</text>
</comment>
<name>A0ABT9JWD3_9PROT</name>
<feature type="domain" description="Putative DNA-binding" evidence="1">
    <location>
        <begin position="303"/>
        <end position="396"/>
    </location>
</feature>
<dbReference type="NCBIfam" id="NF003818">
    <property type="entry name" value="PRK05409.1"/>
    <property type="match status" value="1"/>
</dbReference>
<protein>
    <submittedName>
        <fullName evidence="2">DUF692 family protein</fullName>
    </submittedName>
</protein>
<dbReference type="Pfam" id="PF05114">
    <property type="entry name" value="MbnB_TglH_ChrH"/>
    <property type="match status" value="1"/>
</dbReference>
<dbReference type="Pfam" id="PF09836">
    <property type="entry name" value="DUF2063"/>
    <property type="match status" value="1"/>
</dbReference>
<organism evidence="2 3">
    <name type="scientific">Methylophilus aquaticus</name>
    <dbReference type="NCBI Taxonomy" id="1971610"/>
    <lineage>
        <taxon>Bacteria</taxon>
        <taxon>Pseudomonadati</taxon>
        <taxon>Pseudomonadota</taxon>
        <taxon>Betaproteobacteria</taxon>
        <taxon>Nitrosomonadales</taxon>
        <taxon>Methylophilaceae</taxon>
        <taxon>Methylophilus</taxon>
    </lineage>
</organism>
<dbReference type="Gene3D" id="3.20.20.150">
    <property type="entry name" value="Divalent-metal-dependent TIM barrel enzymes"/>
    <property type="match status" value="1"/>
</dbReference>
<evidence type="ECO:0000313" key="2">
    <source>
        <dbReference type="EMBL" id="MDP8568903.1"/>
    </source>
</evidence>
<proteinExistence type="predicted"/>
<dbReference type="InterPro" id="IPR018640">
    <property type="entry name" value="DUF2063"/>
</dbReference>
<dbReference type="Proteomes" id="UP001225906">
    <property type="component" value="Unassembled WGS sequence"/>
</dbReference>
<evidence type="ECO:0000259" key="1">
    <source>
        <dbReference type="Pfam" id="PF09836"/>
    </source>
</evidence>
<evidence type="ECO:0000313" key="3">
    <source>
        <dbReference type="Proteomes" id="UP001225906"/>
    </source>
</evidence>
<keyword evidence="3" id="KW-1185">Reference proteome</keyword>
<sequence>MQLTNPLPTLGFGLGLRPTHYPFIFEHQPQVDWFEIISENFMDTDGKPKRNLARIKELYPIVMHGVSLSIGNVDPLNSEYLTKLKALIDWVQPAWVSDHLCWTGVAHKNTHDLLPLPYTEESLKHIVQRIRQVQDRLGRRIALENPSTYLEFKHSTIPEAEFIAAMAQAADCHLLLDVNNVYVSCYNHRLDAQKYLDALPLERVIQIHLSGHRNKETHIVDTHDDHVTDAVWALYKHVVHRAGRVPNTMIEWDDHIPEFPVLLAELDKARLAARHAADHVLPQTVRPVEDIARPADMPLMHAQTRLQQAIVLGDRFDSLPATWIRAKADFAPHAQLSVYADAYRYRLFDVVAEDYAVLAHYLTQPVFTQLLNEFIAAVQPEHFNIGRFALKLPAFIKTYLPDDRFAHGLCQLETLVAQMTDPPETAVLEVSQLQGLTAESLMDLKLRPRAALALVRFEHAVNAYYQAVMDEVPAVTVEHADESLVVFRHEDVVWRMTLEAQEFALLTALFNGATVGEALSVMDAADGPKVLDYFSKWMRNGLLAATDAADPPP</sequence>
<dbReference type="RefSeq" id="WP_306390692.1">
    <property type="nucleotide sequence ID" value="NZ_JAVCAP010000036.1"/>
</dbReference>
<gene>
    <name evidence="2" type="ORF">Q9291_13715</name>
</gene>